<dbReference type="EMBL" id="JACDUH010000002">
    <property type="protein sequence ID" value="MBA2851539.1"/>
    <property type="molecule type" value="Genomic_DNA"/>
</dbReference>
<accession>A0A7J9NV40</accession>
<comment type="caution">
    <text evidence="1">The sequence shown here is derived from an EMBL/GenBank/DDBJ whole genome shotgun (WGS) entry which is preliminary data.</text>
</comment>
<dbReference type="RefSeq" id="WP_181501329.1">
    <property type="nucleotide sequence ID" value="NZ_JACDUH010000002.1"/>
</dbReference>
<gene>
    <name evidence="1" type="ORF">HNP86_001692</name>
</gene>
<sequence>MEEIKQDKVDFSSLPQEIFYDVDLRNSFLQNLDLKSQDKVKCKILERYEQYGKDFKEYIKNHEIKDGCLYFDSKEFCEKHNISKKEFEYRLEITKKAYNKVEGIEEAEDDDITFLFEEIYSNLKDNSTKIKIISPKGKINYDEEKLFNRLCKNGCLDFKDIRNLHSIDYKIYDGDFLVKVKTIATYTKPRIENILNFNGNEFENKKLLKIKDEIIDLKDGINYFDNFIEAIKPKGNIGCISNYLEQYSDIYDYFVKRYDDESEIIKKTDSYGFYGGGKDMYRNWELNLSTDRARDFKKLINTEYELKEVETLLIKLKEYLGNDDFTKIIFEWGLASIFRYDLMNSKRLHKFPYLLVIGKQRIGKTARINTIFNKMLLNTNYAYGSDDLKGSISKIAKEQYVNLPMWFDELVVFPDKLIDWLKAMATVKDTVIIRGNKNTNEEDYKFTLRRPFLISTNRFTLDDPALLERFIIISASDYELEDHSDIGNEIQDHIYKVGAFIYDNIEMIKKYIDTLDFEYAREKANENTIMIGREIAKIIYQFFDLEYIPSNEVKYGNGSIYSSKDTIKQKIIDEVIRKSEWIENGIKRNIFDYFVDPETYKQGAENITKYGMFPYSDRIGRNYIAITKTAIMHLKLKDEGIKKLTDFDAHELEYTVIREKVTGTPKRVVLIPVSDIEDDIAESPEEQKNIQRIINYLETEEKAHEVYLVTKMKEDFEVEEETTLEILKKLSGKVVRKIDQWHYMLINISKQMTLDK</sequence>
<evidence type="ECO:0000313" key="1">
    <source>
        <dbReference type="EMBL" id="MBA2851539.1"/>
    </source>
</evidence>
<dbReference type="Proteomes" id="UP000564425">
    <property type="component" value="Unassembled WGS sequence"/>
</dbReference>
<dbReference type="AlphaFoldDB" id="A0A7J9NV40"/>
<evidence type="ECO:0000313" key="2">
    <source>
        <dbReference type="Proteomes" id="UP000564425"/>
    </source>
</evidence>
<name>A0A7J9NV40_METMI</name>
<reference evidence="1 2" key="1">
    <citation type="submission" date="2020-07" db="EMBL/GenBank/DDBJ databases">
        <title>Genomic Encyclopedia of Type Strains, Phase IV (KMG-V): Genome sequencing to study the core and pangenomes of soil and plant-associated prokaryotes.</title>
        <authorList>
            <person name="Whitman W."/>
        </authorList>
    </citation>
    <scope>NUCLEOTIDE SEQUENCE [LARGE SCALE GENOMIC DNA]</scope>
    <source>
        <strain evidence="1 2">A1</strain>
    </source>
</reference>
<protein>
    <submittedName>
        <fullName evidence="1">6-pyruvoyl-tetrahydropterin synthase</fullName>
    </submittedName>
</protein>
<proteinExistence type="predicted"/>
<organism evidence="1 2">
    <name type="scientific">Methanococcus maripaludis</name>
    <name type="common">Methanococcus deltae</name>
    <dbReference type="NCBI Taxonomy" id="39152"/>
    <lineage>
        <taxon>Archaea</taxon>
        <taxon>Methanobacteriati</taxon>
        <taxon>Methanobacteriota</taxon>
        <taxon>Methanomada group</taxon>
        <taxon>Methanococci</taxon>
        <taxon>Methanococcales</taxon>
        <taxon>Methanococcaceae</taxon>
        <taxon>Methanococcus</taxon>
    </lineage>
</organism>